<reference evidence="5" key="1">
    <citation type="journal article" date="2019" name="Int. J. Syst. Evol. Microbiol.">
        <title>The Global Catalogue of Microorganisms (GCM) 10K type strain sequencing project: providing services to taxonomists for standard genome sequencing and annotation.</title>
        <authorList>
            <consortium name="The Broad Institute Genomics Platform"/>
            <consortium name="The Broad Institute Genome Sequencing Center for Infectious Disease"/>
            <person name="Wu L."/>
            <person name="Ma J."/>
        </authorList>
    </citation>
    <scope>NUCLEOTIDE SEQUENCE [LARGE SCALE GENOMIC DNA]</scope>
    <source>
        <strain evidence="5">JCM 17939</strain>
    </source>
</reference>
<dbReference type="Pfam" id="PF13581">
    <property type="entry name" value="HATPase_c_2"/>
    <property type="match status" value="1"/>
</dbReference>
<name>A0ABP8UQK1_9ACTN</name>
<feature type="domain" description="Histidine kinase/HSP90-like ATPase" evidence="3">
    <location>
        <begin position="43"/>
        <end position="156"/>
    </location>
</feature>
<dbReference type="InterPro" id="IPR050267">
    <property type="entry name" value="Anti-sigma-factor_SerPK"/>
</dbReference>
<evidence type="ECO:0000313" key="5">
    <source>
        <dbReference type="Proteomes" id="UP001501442"/>
    </source>
</evidence>
<evidence type="ECO:0000256" key="2">
    <source>
        <dbReference type="SAM" id="MobiDB-lite"/>
    </source>
</evidence>
<keyword evidence="1" id="KW-0723">Serine/threonine-protein kinase</keyword>
<organism evidence="4 5">
    <name type="scientific">Actinoallomurus vinaceus</name>
    <dbReference type="NCBI Taxonomy" id="1080074"/>
    <lineage>
        <taxon>Bacteria</taxon>
        <taxon>Bacillati</taxon>
        <taxon>Actinomycetota</taxon>
        <taxon>Actinomycetes</taxon>
        <taxon>Streptosporangiales</taxon>
        <taxon>Thermomonosporaceae</taxon>
        <taxon>Actinoallomurus</taxon>
    </lineage>
</organism>
<evidence type="ECO:0000313" key="4">
    <source>
        <dbReference type="EMBL" id="GAA4635891.1"/>
    </source>
</evidence>
<dbReference type="EMBL" id="BAABHK010000016">
    <property type="protein sequence ID" value="GAA4635891.1"/>
    <property type="molecule type" value="Genomic_DNA"/>
</dbReference>
<comment type="caution">
    <text evidence="4">The sequence shown here is derived from an EMBL/GenBank/DDBJ whole genome shotgun (WGS) entry which is preliminary data.</text>
</comment>
<protein>
    <recommendedName>
        <fullName evidence="3">Histidine kinase/HSP90-like ATPase domain-containing protein</fullName>
    </recommendedName>
</protein>
<dbReference type="PANTHER" id="PTHR35526">
    <property type="entry name" value="ANTI-SIGMA-F FACTOR RSBW-RELATED"/>
    <property type="match status" value="1"/>
</dbReference>
<dbReference type="CDD" id="cd16936">
    <property type="entry name" value="HATPase_RsbW-like"/>
    <property type="match status" value="1"/>
</dbReference>
<dbReference type="InterPro" id="IPR036890">
    <property type="entry name" value="HATPase_C_sf"/>
</dbReference>
<dbReference type="InterPro" id="IPR003594">
    <property type="entry name" value="HATPase_dom"/>
</dbReference>
<dbReference type="Proteomes" id="UP001501442">
    <property type="component" value="Unassembled WGS sequence"/>
</dbReference>
<dbReference type="SUPFAM" id="SSF55874">
    <property type="entry name" value="ATPase domain of HSP90 chaperone/DNA topoisomerase II/histidine kinase"/>
    <property type="match status" value="1"/>
</dbReference>
<dbReference type="PANTHER" id="PTHR35526:SF3">
    <property type="entry name" value="ANTI-SIGMA-F FACTOR RSBW"/>
    <property type="match status" value="1"/>
</dbReference>
<sequence>MCAEKHADVPGGSLATTSREVTMLSDLFQSAMTAPTMYWRRTFPGRPDQAHVVREFVIALLPDRPRLDEVLLAVGELVANALRHSDSGRDGAFTVDIRHAAGCTAVSVTDEGGRAEPVVIDADDLAESGRGLRTISLLADSWGWHGDDAGRTVTVIFAAEESGAVPDDVHRPMSQGDGRQQSNGADGDPACTRPWDLAADQP</sequence>
<proteinExistence type="predicted"/>
<keyword evidence="5" id="KW-1185">Reference proteome</keyword>
<accession>A0ABP8UQK1</accession>
<keyword evidence="1" id="KW-0418">Kinase</keyword>
<keyword evidence="1" id="KW-0808">Transferase</keyword>
<evidence type="ECO:0000256" key="1">
    <source>
        <dbReference type="ARBA" id="ARBA00022527"/>
    </source>
</evidence>
<evidence type="ECO:0000259" key="3">
    <source>
        <dbReference type="Pfam" id="PF13581"/>
    </source>
</evidence>
<dbReference type="Gene3D" id="3.30.565.10">
    <property type="entry name" value="Histidine kinase-like ATPase, C-terminal domain"/>
    <property type="match status" value="1"/>
</dbReference>
<feature type="region of interest" description="Disordered" evidence="2">
    <location>
        <begin position="164"/>
        <end position="202"/>
    </location>
</feature>
<gene>
    <name evidence="4" type="ORF">GCM10023196_083370</name>
</gene>